<protein>
    <submittedName>
        <fullName evidence="2">Uncharacterized protein</fullName>
    </submittedName>
</protein>
<organism evidence="2 3">
    <name type="scientific">Sarocladium strictum</name>
    <name type="common">Black bundle disease fungus</name>
    <name type="synonym">Acremonium strictum</name>
    <dbReference type="NCBI Taxonomy" id="5046"/>
    <lineage>
        <taxon>Eukaryota</taxon>
        <taxon>Fungi</taxon>
        <taxon>Dikarya</taxon>
        <taxon>Ascomycota</taxon>
        <taxon>Pezizomycotina</taxon>
        <taxon>Sordariomycetes</taxon>
        <taxon>Hypocreomycetidae</taxon>
        <taxon>Hypocreales</taxon>
        <taxon>Sarocladiaceae</taxon>
        <taxon>Sarocladium</taxon>
    </lineage>
</organism>
<keyword evidence="3" id="KW-1185">Reference proteome</keyword>
<feature type="compositionally biased region" description="Basic and acidic residues" evidence="1">
    <location>
        <begin position="52"/>
        <end position="66"/>
    </location>
</feature>
<evidence type="ECO:0000313" key="3">
    <source>
        <dbReference type="Proteomes" id="UP001175261"/>
    </source>
</evidence>
<dbReference type="AlphaFoldDB" id="A0AA39L7Y6"/>
<proteinExistence type="predicted"/>
<sequence length="66" mass="7209">MDAGKTQQKEGEKQFSIQPIDDNANKVKDSKFDAFNAAPGPARSTEMPAQEGSREDRDAKKAALNK</sequence>
<name>A0AA39L7Y6_SARSR</name>
<dbReference type="EMBL" id="JAPDFR010000003">
    <property type="protein sequence ID" value="KAK0387946.1"/>
    <property type="molecule type" value="Genomic_DNA"/>
</dbReference>
<dbReference type="Proteomes" id="UP001175261">
    <property type="component" value="Unassembled WGS sequence"/>
</dbReference>
<feature type="compositionally biased region" description="Basic and acidic residues" evidence="1">
    <location>
        <begin position="23"/>
        <end position="32"/>
    </location>
</feature>
<feature type="region of interest" description="Disordered" evidence="1">
    <location>
        <begin position="1"/>
        <end position="66"/>
    </location>
</feature>
<evidence type="ECO:0000256" key="1">
    <source>
        <dbReference type="SAM" id="MobiDB-lite"/>
    </source>
</evidence>
<gene>
    <name evidence="2" type="ORF">NLU13_4190</name>
</gene>
<evidence type="ECO:0000313" key="2">
    <source>
        <dbReference type="EMBL" id="KAK0387946.1"/>
    </source>
</evidence>
<accession>A0AA39L7Y6</accession>
<reference evidence="2" key="1">
    <citation type="submission" date="2022-10" db="EMBL/GenBank/DDBJ databases">
        <title>Determination and structural analysis of whole genome sequence of Sarocladium strictum F4-1.</title>
        <authorList>
            <person name="Hu L."/>
            <person name="Jiang Y."/>
        </authorList>
    </citation>
    <scope>NUCLEOTIDE SEQUENCE</scope>
    <source>
        <strain evidence="2">F4-1</strain>
    </source>
</reference>
<comment type="caution">
    <text evidence="2">The sequence shown here is derived from an EMBL/GenBank/DDBJ whole genome shotgun (WGS) entry which is preliminary data.</text>
</comment>